<dbReference type="EMBL" id="JBBGZW010000002">
    <property type="protein sequence ID" value="MEJ5047825.1"/>
    <property type="molecule type" value="Genomic_DNA"/>
</dbReference>
<organism evidence="3 4">
    <name type="scientific">Pantoea nemavictus</name>
    <dbReference type="NCBI Taxonomy" id="2726955"/>
    <lineage>
        <taxon>Bacteria</taxon>
        <taxon>Pseudomonadati</taxon>
        <taxon>Pseudomonadota</taxon>
        <taxon>Gammaproteobacteria</taxon>
        <taxon>Enterobacterales</taxon>
        <taxon>Erwiniaceae</taxon>
        <taxon>Pantoea</taxon>
    </lineage>
</organism>
<dbReference type="PROSITE" id="PS51257">
    <property type="entry name" value="PROKAR_LIPOPROTEIN"/>
    <property type="match status" value="1"/>
</dbReference>
<dbReference type="PANTHER" id="PTHR30469:SF20">
    <property type="entry name" value="EFFLUX RND TRANSPORTER PERIPLASMIC ADAPTOR SUBUNIT"/>
    <property type="match status" value="1"/>
</dbReference>
<accession>A0ABU8PYP5</accession>
<dbReference type="RefSeq" id="WP_180824019.1">
    <property type="nucleotide sequence ID" value="NZ_JACAWY010000002.1"/>
</dbReference>
<dbReference type="Gene3D" id="1.10.287.470">
    <property type="entry name" value="Helix hairpin bin"/>
    <property type="match status" value="1"/>
</dbReference>
<dbReference type="NCBIfam" id="TIGR01730">
    <property type="entry name" value="RND_mfp"/>
    <property type="match status" value="1"/>
</dbReference>
<dbReference type="InterPro" id="IPR006143">
    <property type="entry name" value="RND_pump_MFP"/>
</dbReference>
<reference evidence="3 4" key="1">
    <citation type="submission" date="2023-12" db="EMBL/GenBank/DDBJ databases">
        <title>Gut-associated functions are favored during microbiome assembly across C. elegans life.</title>
        <authorList>
            <person name="Zimmermann J."/>
        </authorList>
    </citation>
    <scope>NUCLEOTIDE SEQUENCE [LARGE SCALE GENOMIC DNA]</scope>
    <source>
        <strain evidence="3 4">BIGb0393</strain>
    </source>
</reference>
<sequence length="361" mass="39758">MTRYFTLMAIVIFITTACDQKKQDVAAPPRMVKVIDVVASGESQQRIFPARIESGDSTELSFKRGGQIESLDIRQGTRVEQGQQIARLTAREAQQRVNERQTAATLAQRQFARFQTLSGRQAISQADMDVQRANRDAANAALQIAREELSQMTLTAPFSGTAASVNVRNHQVVAAGQTIATLTRTDLLDVVFSVPENLFTALDMRNMTYRPVVRINTLPDREFQAEYKEHTGSSSSNTLTWQVILTMPRPVDFPAVGGVSGTVTINLANLPANVHRESLVVPVEAVFNPDNSQRNQPHVWVVQGSGDQLHLEDRKVSVGDVTDRGVVITAGLKPGERVVAAGVNELHAQQPVRIWTRERGL</sequence>
<protein>
    <submittedName>
        <fullName evidence="3">Efflux RND transporter periplasmic adaptor subunit</fullName>
    </submittedName>
</protein>
<dbReference type="Gene3D" id="2.40.30.170">
    <property type="match status" value="1"/>
</dbReference>
<feature type="domain" description="Multidrug resistance protein MdtA-like C-terminal permuted SH3" evidence="2">
    <location>
        <begin position="279"/>
        <end position="343"/>
    </location>
</feature>
<comment type="caution">
    <text evidence="3">The sequence shown here is derived from an EMBL/GenBank/DDBJ whole genome shotgun (WGS) entry which is preliminary data.</text>
</comment>
<dbReference type="Pfam" id="PF25967">
    <property type="entry name" value="RND-MFP_C"/>
    <property type="match status" value="1"/>
</dbReference>
<proteinExistence type="inferred from homology"/>
<evidence type="ECO:0000259" key="2">
    <source>
        <dbReference type="Pfam" id="PF25967"/>
    </source>
</evidence>
<gene>
    <name evidence="3" type="ORF">WH298_21775</name>
</gene>
<dbReference type="Gene3D" id="2.40.420.20">
    <property type="match status" value="1"/>
</dbReference>
<dbReference type="InterPro" id="IPR058627">
    <property type="entry name" value="MdtA-like_C"/>
</dbReference>
<dbReference type="PANTHER" id="PTHR30469">
    <property type="entry name" value="MULTIDRUG RESISTANCE PROTEIN MDTA"/>
    <property type="match status" value="1"/>
</dbReference>
<dbReference type="Gene3D" id="2.40.50.100">
    <property type="match status" value="1"/>
</dbReference>
<name>A0ABU8PYP5_9GAMM</name>
<comment type="similarity">
    <text evidence="1">Belongs to the membrane fusion protein (MFP) (TC 8.A.1) family.</text>
</comment>
<dbReference type="Proteomes" id="UP001362100">
    <property type="component" value="Unassembled WGS sequence"/>
</dbReference>
<keyword evidence="4" id="KW-1185">Reference proteome</keyword>
<evidence type="ECO:0000313" key="3">
    <source>
        <dbReference type="EMBL" id="MEJ5047825.1"/>
    </source>
</evidence>
<dbReference type="SUPFAM" id="SSF111369">
    <property type="entry name" value="HlyD-like secretion proteins"/>
    <property type="match status" value="1"/>
</dbReference>
<evidence type="ECO:0000256" key="1">
    <source>
        <dbReference type="ARBA" id="ARBA00009477"/>
    </source>
</evidence>
<evidence type="ECO:0000313" key="4">
    <source>
        <dbReference type="Proteomes" id="UP001362100"/>
    </source>
</evidence>